<evidence type="ECO:0000313" key="2">
    <source>
        <dbReference type="EMBL" id="RRT65960.1"/>
    </source>
</evidence>
<dbReference type="Proteomes" id="UP000287651">
    <property type="component" value="Unassembled WGS sequence"/>
</dbReference>
<sequence>MRRCPVRDTIMRRRAMDSKCECHSAIVPQQRVFRGCASNLASNKSLGHQHMGAVYHRGRSQIASTSESHGRDLIIQRYDRSDWRVRLLQCLYSLKETRQVRGQGRNCWENKDVLKQRRDFRGVINSLLSWRESVGRKRGRGGGECKGKLQVPRQAGRAEAKKLHKTDVDRLLIKIAESGRLRVDEEFLTKE</sequence>
<comment type="caution">
    <text evidence="2">The sequence shown here is derived from an EMBL/GenBank/DDBJ whole genome shotgun (WGS) entry which is preliminary data.</text>
</comment>
<feature type="region of interest" description="Disordered" evidence="1">
    <location>
        <begin position="136"/>
        <end position="160"/>
    </location>
</feature>
<proteinExistence type="predicted"/>
<protein>
    <submittedName>
        <fullName evidence="2">Uncharacterized protein</fullName>
    </submittedName>
</protein>
<evidence type="ECO:0000256" key="1">
    <source>
        <dbReference type="SAM" id="MobiDB-lite"/>
    </source>
</evidence>
<accession>A0A426ZPU1</accession>
<organism evidence="2 3">
    <name type="scientific">Ensete ventricosum</name>
    <name type="common">Abyssinian banana</name>
    <name type="synonym">Musa ensete</name>
    <dbReference type="NCBI Taxonomy" id="4639"/>
    <lineage>
        <taxon>Eukaryota</taxon>
        <taxon>Viridiplantae</taxon>
        <taxon>Streptophyta</taxon>
        <taxon>Embryophyta</taxon>
        <taxon>Tracheophyta</taxon>
        <taxon>Spermatophyta</taxon>
        <taxon>Magnoliopsida</taxon>
        <taxon>Liliopsida</taxon>
        <taxon>Zingiberales</taxon>
        <taxon>Musaceae</taxon>
        <taxon>Ensete</taxon>
    </lineage>
</organism>
<gene>
    <name evidence="2" type="ORF">B296_00009282</name>
</gene>
<name>A0A426ZPU1_ENSVE</name>
<evidence type="ECO:0000313" key="3">
    <source>
        <dbReference type="Proteomes" id="UP000287651"/>
    </source>
</evidence>
<dbReference type="EMBL" id="AMZH03005613">
    <property type="protein sequence ID" value="RRT65960.1"/>
    <property type="molecule type" value="Genomic_DNA"/>
</dbReference>
<dbReference type="AlphaFoldDB" id="A0A426ZPU1"/>
<reference evidence="2 3" key="1">
    <citation type="journal article" date="2014" name="Agronomy (Basel)">
        <title>A Draft Genome Sequence for Ensete ventricosum, the Drought-Tolerant Tree Against Hunger.</title>
        <authorList>
            <person name="Harrison J."/>
            <person name="Moore K.A."/>
            <person name="Paszkiewicz K."/>
            <person name="Jones T."/>
            <person name="Grant M."/>
            <person name="Ambacheew D."/>
            <person name="Muzemil S."/>
            <person name="Studholme D.J."/>
        </authorList>
    </citation>
    <scope>NUCLEOTIDE SEQUENCE [LARGE SCALE GENOMIC DNA]</scope>
</reference>